<evidence type="ECO:0000256" key="1">
    <source>
        <dbReference type="SAM" id="Phobius"/>
    </source>
</evidence>
<dbReference type="EMBL" id="AUSU01006189">
    <property type="protein sequence ID" value="EPS62371.1"/>
    <property type="molecule type" value="Genomic_DNA"/>
</dbReference>
<accession>S8CD67</accession>
<feature type="transmembrane region" description="Helical" evidence="1">
    <location>
        <begin position="6"/>
        <end position="25"/>
    </location>
</feature>
<evidence type="ECO:0000313" key="2">
    <source>
        <dbReference type="EMBL" id="EPS62371.1"/>
    </source>
</evidence>
<keyword evidence="3" id="KW-1185">Reference proteome</keyword>
<feature type="transmembrane region" description="Helical" evidence="1">
    <location>
        <begin position="32"/>
        <end position="50"/>
    </location>
</feature>
<protein>
    <submittedName>
        <fullName evidence="2">Uncharacterized protein</fullName>
    </submittedName>
</protein>
<evidence type="ECO:0000313" key="3">
    <source>
        <dbReference type="Proteomes" id="UP000015453"/>
    </source>
</evidence>
<keyword evidence="1" id="KW-0812">Transmembrane</keyword>
<keyword evidence="1" id="KW-1133">Transmembrane helix</keyword>
<proteinExistence type="predicted"/>
<dbReference type="Proteomes" id="UP000015453">
    <property type="component" value="Unassembled WGS sequence"/>
</dbReference>
<reference evidence="2 3" key="1">
    <citation type="journal article" date="2013" name="BMC Genomics">
        <title>The miniature genome of a carnivorous plant Genlisea aurea contains a low number of genes and short non-coding sequences.</title>
        <authorList>
            <person name="Leushkin E.V."/>
            <person name="Sutormin R.A."/>
            <person name="Nabieva E.R."/>
            <person name="Penin A.A."/>
            <person name="Kondrashov A.S."/>
            <person name="Logacheva M.D."/>
        </authorList>
    </citation>
    <scope>NUCLEOTIDE SEQUENCE [LARGE SCALE GENOMIC DNA]</scope>
</reference>
<sequence length="71" mass="8014">MEKPAIRPGIWFGGFAAALVLGLFIDQKPRAIFWLLFAVIYSRGWTWWLVVRIAESDDLQGSILAAYAMQA</sequence>
<keyword evidence="1" id="KW-0472">Membrane</keyword>
<comment type="caution">
    <text evidence="2">The sequence shown here is derived from an EMBL/GenBank/DDBJ whole genome shotgun (WGS) entry which is preliminary data.</text>
</comment>
<name>S8CD67_9LAMI</name>
<organism evidence="2 3">
    <name type="scientific">Genlisea aurea</name>
    <dbReference type="NCBI Taxonomy" id="192259"/>
    <lineage>
        <taxon>Eukaryota</taxon>
        <taxon>Viridiplantae</taxon>
        <taxon>Streptophyta</taxon>
        <taxon>Embryophyta</taxon>
        <taxon>Tracheophyta</taxon>
        <taxon>Spermatophyta</taxon>
        <taxon>Magnoliopsida</taxon>
        <taxon>eudicotyledons</taxon>
        <taxon>Gunneridae</taxon>
        <taxon>Pentapetalae</taxon>
        <taxon>asterids</taxon>
        <taxon>lamiids</taxon>
        <taxon>Lamiales</taxon>
        <taxon>Lentibulariaceae</taxon>
        <taxon>Genlisea</taxon>
    </lineage>
</organism>
<dbReference type="AlphaFoldDB" id="S8CD67"/>
<gene>
    <name evidence="2" type="ORF">M569_12420</name>
</gene>